<feature type="region of interest" description="Disordered" evidence="1">
    <location>
        <begin position="177"/>
        <end position="200"/>
    </location>
</feature>
<dbReference type="GeneID" id="24097504"/>
<dbReference type="STRING" id="599839.J4G7T1"/>
<dbReference type="InterPro" id="IPR058504">
    <property type="entry name" value="DUF8191"/>
</dbReference>
<dbReference type="Pfam" id="PF26609">
    <property type="entry name" value="DUF8191"/>
    <property type="match status" value="1"/>
</dbReference>
<keyword evidence="4" id="KW-1185">Reference proteome</keyword>
<evidence type="ECO:0000313" key="3">
    <source>
        <dbReference type="EMBL" id="CCM02593.1"/>
    </source>
</evidence>
<feature type="compositionally biased region" description="Acidic residues" evidence="1">
    <location>
        <begin position="285"/>
        <end position="310"/>
    </location>
</feature>
<evidence type="ECO:0000259" key="2">
    <source>
        <dbReference type="Pfam" id="PF26609"/>
    </source>
</evidence>
<name>J4G7T1_9APHY</name>
<dbReference type="EMBL" id="HE797086">
    <property type="protein sequence ID" value="CCM02593.1"/>
    <property type="molecule type" value="Genomic_DNA"/>
</dbReference>
<feature type="domain" description="DUF8191" evidence="2">
    <location>
        <begin position="357"/>
        <end position="439"/>
    </location>
</feature>
<protein>
    <recommendedName>
        <fullName evidence="2">DUF8191 domain-containing protein</fullName>
    </recommendedName>
</protein>
<feature type="compositionally biased region" description="Polar residues" evidence="1">
    <location>
        <begin position="1"/>
        <end position="20"/>
    </location>
</feature>
<dbReference type="Proteomes" id="UP000006352">
    <property type="component" value="Unassembled WGS sequence"/>
</dbReference>
<dbReference type="RefSeq" id="XP_012181876.1">
    <property type="nucleotide sequence ID" value="XM_012326486.1"/>
</dbReference>
<dbReference type="InParanoid" id="J4G7T1"/>
<evidence type="ECO:0000256" key="1">
    <source>
        <dbReference type="SAM" id="MobiDB-lite"/>
    </source>
</evidence>
<dbReference type="AlphaFoldDB" id="J4G7T1"/>
<feature type="region of interest" description="Disordered" evidence="1">
    <location>
        <begin position="246"/>
        <end position="323"/>
    </location>
</feature>
<evidence type="ECO:0000313" key="4">
    <source>
        <dbReference type="Proteomes" id="UP000006352"/>
    </source>
</evidence>
<organism evidence="3 4">
    <name type="scientific">Fibroporia radiculosa</name>
    <dbReference type="NCBI Taxonomy" id="599839"/>
    <lineage>
        <taxon>Eukaryota</taxon>
        <taxon>Fungi</taxon>
        <taxon>Dikarya</taxon>
        <taxon>Basidiomycota</taxon>
        <taxon>Agaricomycotina</taxon>
        <taxon>Agaricomycetes</taxon>
        <taxon>Polyporales</taxon>
        <taxon>Fibroporiaceae</taxon>
        <taxon>Fibroporia</taxon>
    </lineage>
</organism>
<sequence>MPSSFLAPLQSTYRRTTASSRQRENRSQLNSQTSSMRRRKSRSPDVRMLEDVTTARNDTGGRKKKKHAASAFTSSEAIGGDDTYDSRGRKPKAKPRTQSIVEDVDVPDGPSASGSTSSRSKRRDRSKSREASHRLSKRTVTPEPSDYDIDSCQFASASGELQQLKAEVDKLRKTLSGAKRSMQNQSQGWFRTAPPGDDEMYDDDDVSRPLIHRKKTCPCCRTTVGYRPIPLFVVKSLASVLEKAKVSPNTPPHATPPPEEDPWAGIFPTANSYLHGDDWSGNGYGDEDEDADYDDEDEDDDYDEDDDDLSFDGYGTPEDDEPYDGPYVHPRWAPPTVHIMPDDYPFDISIDLQELVLLRRGASLQMIDMYSMAYTHGAGIRATVDNMNIIYLGWNIELRPDDETGEEYMEWIQSDMDEHPERWEIEYDHNGSWVAWKLVPPDEDDEYECSDSDYYVEQLNGEDDL</sequence>
<gene>
    <name evidence="3" type="ORF">FIBRA_04696</name>
</gene>
<feature type="compositionally biased region" description="Low complexity" evidence="1">
    <location>
        <begin position="107"/>
        <end position="118"/>
    </location>
</feature>
<dbReference type="OrthoDB" id="6105938at2759"/>
<proteinExistence type="predicted"/>
<reference evidence="3 4" key="1">
    <citation type="journal article" date="2012" name="Appl. Environ. Microbiol.">
        <title>Short-read sequencing for genomic analysis of the brown rot fungus Fibroporia radiculosa.</title>
        <authorList>
            <person name="Tang J.D."/>
            <person name="Perkins A.D."/>
            <person name="Sonstegard T.S."/>
            <person name="Schroeder S.G."/>
            <person name="Burgess S.C."/>
            <person name="Diehl S.V."/>
        </authorList>
    </citation>
    <scope>NUCLEOTIDE SEQUENCE [LARGE SCALE GENOMIC DNA]</scope>
    <source>
        <strain evidence="3 4">TFFH 294</strain>
    </source>
</reference>
<accession>J4G7T1</accession>
<feature type="region of interest" description="Disordered" evidence="1">
    <location>
        <begin position="1"/>
        <end position="147"/>
    </location>
</feature>
<dbReference type="HOGENOM" id="CLU_030109_1_0_1"/>